<keyword evidence="1" id="KW-0472">Membrane</keyword>
<evidence type="ECO:0008006" key="3">
    <source>
        <dbReference type="Google" id="ProtNLM"/>
    </source>
</evidence>
<accession>A0A3B0S347</accession>
<feature type="transmembrane region" description="Helical" evidence="1">
    <location>
        <begin position="6"/>
        <end position="27"/>
    </location>
</feature>
<dbReference type="SUPFAM" id="SSF55729">
    <property type="entry name" value="Acyl-CoA N-acyltransferases (Nat)"/>
    <property type="match status" value="1"/>
</dbReference>
<organism evidence="2">
    <name type="scientific">hydrothermal vent metagenome</name>
    <dbReference type="NCBI Taxonomy" id="652676"/>
    <lineage>
        <taxon>unclassified sequences</taxon>
        <taxon>metagenomes</taxon>
        <taxon>ecological metagenomes</taxon>
    </lineage>
</organism>
<keyword evidence="1" id="KW-1133">Transmembrane helix</keyword>
<reference evidence="2" key="1">
    <citation type="submission" date="2018-06" db="EMBL/GenBank/DDBJ databases">
        <authorList>
            <person name="Zhirakovskaya E."/>
        </authorList>
    </citation>
    <scope>NUCLEOTIDE SEQUENCE</scope>
</reference>
<gene>
    <name evidence="2" type="ORF">MNBD_ACTINO02-2280</name>
</gene>
<evidence type="ECO:0000313" key="2">
    <source>
        <dbReference type="EMBL" id="VAV94808.1"/>
    </source>
</evidence>
<proteinExistence type="predicted"/>
<feature type="transmembrane region" description="Helical" evidence="1">
    <location>
        <begin position="39"/>
        <end position="69"/>
    </location>
</feature>
<protein>
    <recommendedName>
        <fullName evidence="3">N-acetyltransferase domain-containing protein</fullName>
    </recommendedName>
</protein>
<name>A0A3B0S347_9ZZZZ</name>
<keyword evidence="1" id="KW-0812">Transmembrane</keyword>
<dbReference type="AlphaFoldDB" id="A0A3B0S347"/>
<sequence length="207" mass="23381">MDKATLYELIGYFASALVVTALTMTSYRKLRIFSLLGSVTFGIYGLLIGSVPIILTNIAIMAINTFYLWKAATDHSYYSILEVEPDSDYANRFLEFHKQSIKESQPDFDGSLKDADFICFILRDMVPAGLVVGRECEPGVLTIVLDYATPEFRDNRLGQHFFGPSRQSLVEKGYRTVRTTALTKAHEAYVERMGFKKVGDVYERSLV</sequence>
<evidence type="ECO:0000256" key="1">
    <source>
        <dbReference type="SAM" id="Phobius"/>
    </source>
</evidence>
<dbReference type="EMBL" id="UOEK01000067">
    <property type="protein sequence ID" value="VAV94808.1"/>
    <property type="molecule type" value="Genomic_DNA"/>
</dbReference>
<dbReference type="InterPro" id="IPR016181">
    <property type="entry name" value="Acyl_CoA_acyltransferase"/>
</dbReference>